<sequence>MTTPPSIQQFRDLGRALAEADDPQTCRDLLRRIAALEPTLPPSGSASYAGAAAVPPEPWPVPASPQPAPPHAALVQTLTHELRQPLAAIAMYSNAAAHLVASGALPTHELVQVLGRIDAQVERAAQLLARALTAVGDAQDPPAPKEP</sequence>
<evidence type="ECO:0000259" key="3">
    <source>
        <dbReference type="Pfam" id="PF00512"/>
    </source>
</evidence>
<dbReference type="AlphaFoldDB" id="A0A2K8UAX4"/>
<dbReference type="Gene3D" id="1.10.287.130">
    <property type="match status" value="1"/>
</dbReference>
<dbReference type="EMBL" id="CP020370">
    <property type="protein sequence ID" value="AUB82559.1"/>
    <property type="molecule type" value="Genomic_DNA"/>
</dbReference>
<gene>
    <name evidence="4" type="ORF">THSYN_17485</name>
</gene>
<dbReference type="GO" id="GO:0000155">
    <property type="term" value="F:phosphorelay sensor kinase activity"/>
    <property type="evidence" value="ECO:0007669"/>
    <property type="project" value="InterPro"/>
</dbReference>
<name>A0A2K8UAX4_9GAMM</name>
<evidence type="ECO:0000313" key="5">
    <source>
        <dbReference type="Proteomes" id="UP000232638"/>
    </source>
</evidence>
<dbReference type="Proteomes" id="UP000232638">
    <property type="component" value="Chromosome"/>
</dbReference>
<dbReference type="SUPFAM" id="SSF47384">
    <property type="entry name" value="Homodimeric domain of signal transducing histidine kinase"/>
    <property type="match status" value="1"/>
</dbReference>
<feature type="domain" description="Signal transduction histidine kinase dimerisation/phosphoacceptor" evidence="3">
    <location>
        <begin position="74"/>
        <end position="132"/>
    </location>
</feature>
<comment type="catalytic activity">
    <reaction evidence="1">
        <text>ATP + protein L-histidine = ADP + protein N-phospho-L-histidine.</text>
        <dbReference type="EC" id="2.7.13.3"/>
    </reaction>
</comment>
<organism evidence="4 5">
    <name type="scientific">Candidatus Thiodictyon syntrophicum</name>
    <dbReference type="NCBI Taxonomy" id="1166950"/>
    <lineage>
        <taxon>Bacteria</taxon>
        <taxon>Pseudomonadati</taxon>
        <taxon>Pseudomonadota</taxon>
        <taxon>Gammaproteobacteria</taxon>
        <taxon>Chromatiales</taxon>
        <taxon>Chromatiaceae</taxon>
        <taxon>Thiodictyon</taxon>
    </lineage>
</organism>
<dbReference type="InterPro" id="IPR036097">
    <property type="entry name" value="HisK_dim/P_sf"/>
</dbReference>
<reference evidence="4 5" key="1">
    <citation type="submission" date="2017-03" db="EMBL/GenBank/DDBJ databases">
        <title>Complete genome sequence of Candidatus 'Thiodictyon syntrophicum' sp. nov. strain Cad16T, a photolithoautotroph purple sulfur bacterium isolated from an alpine meromictic lake.</title>
        <authorList>
            <person name="Luedin S.M."/>
            <person name="Pothier J.F."/>
            <person name="Danza F."/>
            <person name="Storelli N."/>
            <person name="Wittwer M."/>
            <person name="Tonolla M."/>
        </authorList>
    </citation>
    <scope>NUCLEOTIDE SEQUENCE [LARGE SCALE GENOMIC DNA]</scope>
    <source>
        <strain evidence="4 5">Cad16T</strain>
    </source>
</reference>
<dbReference type="CDD" id="cd00082">
    <property type="entry name" value="HisKA"/>
    <property type="match status" value="1"/>
</dbReference>
<evidence type="ECO:0000256" key="1">
    <source>
        <dbReference type="ARBA" id="ARBA00000085"/>
    </source>
</evidence>
<dbReference type="Pfam" id="PF00512">
    <property type="entry name" value="HisKA"/>
    <property type="match status" value="1"/>
</dbReference>
<keyword evidence="5" id="KW-1185">Reference proteome</keyword>
<dbReference type="KEGG" id="tsy:THSYN_17485"/>
<accession>A0A2K8UAX4</accession>
<dbReference type="RefSeq" id="WP_100920282.1">
    <property type="nucleotide sequence ID" value="NZ_CP020370.1"/>
</dbReference>
<proteinExistence type="predicted"/>
<dbReference type="EC" id="2.7.13.3" evidence="2"/>
<dbReference type="InterPro" id="IPR003661">
    <property type="entry name" value="HisK_dim/P_dom"/>
</dbReference>
<evidence type="ECO:0000313" key="4">
    <source>
        <dbReference type="EMBL" id="AUB82559.1"/>
    </source>
</evidence>
<evidence type="ECO:0000256" key="2">
    <source>
        <dbReference type="ARBA" id="ARBA00012438"/>
    </source>
</evidence>
<protein>
    <recommendedName>
        <fullName evidence="2">histidine kinase</fullName>
        <ecNumber evidence="2">2.7.13.3</ecNumber>
    </recommendedName>
</protein>